<reference evidence="3 4" key="1">
    <citation type="submission" date="2014-11" db="EMBL/GenBank/DDBJ databases">
        <authorList>
            <person name="Zhu J."/>
            <person name="Qi W."/>
            <person name="Song R."/>
        </authorList>
    </citation>
    <scope>NUCLEOTIDE SEQUENCE [LARGE SCALE GENOMIC DNA]</scope>
</reference>
<feature type="compositionally biased region" description="Pro residues" evidence="1">
    <location>
        <begin position="299"/>
        <end position="310"/>
    </location>
</feature>
<dbReference type="Proteomes" id="UP000041254">
    <property type="component" value="Unassembled WGS sequence"/>
</dbReference>
<keyword evidence="2" id="KW-0732">Signal</keyword>
<dbReference type="AlphaFoldDB" id="A0A0G4EMQ3"/>
<feature type="signal peptide" evidence="2">
    <location>
        <begin position="1"/>
        <end position="24"/>
    </location>
</feature>
<feature type="compositionally biased region" description="Low complexity" evidence="1">
    <location>
        <begin position="171"/>
        <end position="189"/>
    </location>
</feature>
<organism evidence="3 4">
    <name type="scientific">Vitrella brassicaformis (strain CCMP3155)</name>
    <dbReference type="NCBI Taxonomy" id="1169540"/>
    <lineage>
        <taxon>Eukaryota</taxon>
        <taxon>Sar</taxon>
        <taxon>Alveolata</taxon>
        <taxon>Colpodellida</taxon>
        <taxon>Vitrellaceae</taxon>
        <taxon>Vitrella</taxon>
    </lineage>
</organism>
<feature type="region of interest" description="Disordered" evidence="1">
    <location>
        <begin position="493"/>
        <end position="512"/>
    </location>
</feature>
<sequence>MVAASSAALPPLFLSLCIISTSNAFLPPTLPSHTHMHMQPLSSTQPRRPPSLTRRSASLDIDFGDVLSNIEDRLEGKKPTPEPKKTEAKKDKEPAKSPFGRGLFASKQQQEQEAPSAPPSPTPTTSKRDLFDRLLSKPQKLAEQTKQQQAVATTSSSKPQAPSITPPAAPSLPQLPSVQLPSLPSLSPPKGGEIKGLTTQQTATGVALGALPWVLAPVAAVSAGRGLLQQTKEARSVAKLRDQIIQKEQEEQIKKDAGYNLLASTRSGPEGIDKLIAGIAGGAVASSVGLYAASVLLSPQPPAPPTPPGSTPAVQKTVKKAVATPTKAKAPVAQPAPAPIGKIELPDSLLGPGEKKKPPPAPAPEAKKEEPPAPPAAPQVIKKEAVAPAPMAKKEEPPAPAPAPAPAAKKEEAPPAPKVEEKKAAPPVEAVKKEAPAPPKPSVMPAPGAKKEPVAAPAPAPAQEPPITNKKEMLERLQKLRQGGPGEVKTLVSETLLSQSSLSQPLAEDKMA</sequence>
<dbReference type="EMBL" id="CDMY01000267">
    <property type="protein sequence ID" value="CEL98292.1"/>
    <property type="molecule type" value="Genomic_DNA"/>
</dbReference>
<evidence type="ECO:0000256" key="1">
    <source>
        <dbReference type="SAM" id="MobiDB-lite"/>
    </source>
</evidence>
<evidence type="ECO:0000313" key="4">
    <source>
        <dbReference type="Proteomes" id="UP000041254"/>
    </source>
</evidence>
<name>A0A0G4EMQ3_VITBC</name>
<protein>
    <recommendedName>
        <fullName evidence="5">WH2 domain-containing protein</fullName>
    </recommendedName>
</protein>
<dbReference type="OMA" id="GHNTICM"/>
<feature type="region of interest" description="Disordered" evidence="1">
    <location>
        <begin position="296"/>
        <end position="473"/>
    </location>
</feature>
<dbReference type="InParanoid" id="A0A0G4EMQ3"/>
<feature type="compositionally biased region" description="Basic and acidic residues" evidence="1">
    <location>
        <begin position="408"/>
        <end position="435"/>
    </location>
</feature>
<feature type="compositionally biased region" description="Low complexity" evidence="1">
    <location>
        <begin position="311"/>
        <end position="335"/>
    </location>
</feature>
<dbReference type="PRINTS" id="PR01217">
    <property type="entry name" value="PRICHEXTENSN"/>
</dbReference>
<evidence type="ECO:0008006" key="5">
    <source>
        <dbReference type="Google" id="ProtNLM"/>
    </source>
</evidence>
<feature type="compositionally biased region" description="Polar residues" evidence="1">
    <location>
        <begin position="142"/>
        <end position="163"/>
    </location>
</feature>
<feature type="compositionally biased region" description="Basic and acidic residues" evidence="1">
    <location>
        <begin position="126"/>
        <end position="135"/>
    </location>
</feature>
<proteinExistence type="predicted"/>
<gene>
    <name evidence="3" type="ORF">Vbra_7896</name>
</gene>
<feature type="region of interest" description="Disordered" evidence="1">
    <location>
        <begin position="35"/>
        <end position="198"/>
    </location>
</feature>
<evidence type="ECO:0000313" key="3">
    <source>
        <dbReference type="EMBL" id="CEL98292.1"/>
    </source>
</evidence>
<keyword evidence="4" id="KW-1185">Reference proteome</keyword>
<feature type="compositionally biased region" description="Low complexity" evidence="1">
    <location>
        <begin position="105"/>
        <end position="115"/>
    </location>
</feature>
<dbReference type="VEuPathDB" id="CryptoDB:Vbra_7896"/>
<feature type="chain" id="PRO_5005187561" description="WH2 domain-containing protein" evidence="2">
    <location>
        <begin position="25"/>
        <end position="512"/>
    </location>
</feature>
<evidence type="ECO:0000256" key="2">
    <source>
        <dbReference type="SAM" id="SignalP"/>
    </source>
</evidence>
<feature type="compositionally biased region" description="Low complexity" evidence="1">
    <location>
        <begin position="493"/>
        <end position="506"/>
    </location>
</feature>
<accession>A0A0G4EMQ3</accession>
<feature type="compositionally biased region" description="Basic and acidic residues" evidence="1">
    <location>
        <begin position="70"/>
        <end position="95"/>
    </location>
</feature>